<gene>
    <name evidence="8" type="ORF">GSOID_T00028662001</name>
</gene>
<dbReference type="InterPro" id="IPR036879">
    <property type="entry name" value="TF_MADSbox_sf"/>
</dbReference>
<evidence type="ECO:0000259" key="7">
    <source>
        <dbReference type="PROSITE" id="PS50066"/>
    </source>
</evidence>
<dbReference type="Pfam" id="PF00319">
    <property type="entry name" value="SRF-TF"/>
    <property type="match status" value="1"/>
</dbReference>
<protein>
    <recommendedName>
        <fullName evidence="7">MADS-box domain-containing protein</fullName>
    </recommendedName>
</protein>
<comment type="subcellular location">
    <subcellularLocation>
        <location evidence="1">Nucleus</location>
    </subcellularLocation>
</comment>
<dbReference type="Gene3D" id="3.40.1810.10">
    <property type="entry name" value="Transcription factor, MADS-box"/>
    <property type="match status" value="1"/>
</dbReference>
<dbReference type="AlphaFoldDB" id="E4YL17"/>
<dbReference type="Proteomes" id="UP000011014">
    <property type="component" value="Unassembled WGS sequence"/>
</dbReference>
<evidence type="ECO:0000256" key="6">
    <source>
        <dbReference type="SAM" id="MobiDB-lite"/>
    </source>
</evidence>
<dbReference type="SMART" id="SM00432">
    <property type="entry name" value="MADS"/>
    <property type="match status" value="1"/>
</dbReference>
<dbReference type="PROSITE" id="PS50066">
    <property type="entry name" value="MADS_BOX_2"/>
    <property type="match status" value="1"/>
</dbReference>
<dbReference type="GO" id="GO:0003677">
    <property type="term" value="F:DNA binding"/>
    <property type="evidence" value="ECO:0007669"/>
    <property type="project" value="UniProtKB-KW"/>
</dbReference>
<dbReference type="EMBL" id="FN654733">
    <property type="protein sequence ID" value="CBY36178.1"/>
    <property type="molecule type" value="Genomic_DNA"/>
</dbReference>
<keyword evidence="4" id="KW-0804">Transcription</keyword>
<feature type="region of interest" description="Disordered" evidence="6">
    <location>
        <begin position="16"/>
        <end position="37"/>
    </location>
</feature>
<proteinExistence type="predicted"/>
<evidence type="ECO:0000256" key="2">
    <source>
        <dbReference type="ARBA" id="ARBA00023015"/>
    </source>
</evidence>
<reference evidence="8" key="1">
    <citation type="journal article" date="2010" name="Science">
        <title>Plasticity of animal genome architecture unmasked by rapid evolution of a pelagic tunicate.</title>
        <authorList>
            <person name="Denoeud F."/>
            <person name="Henriet S."/>
            <person name="Mungpakdee S."/>
            <person name="Aury J.M."/>
            <person name="Da Silva C."/>
            <person name="Brinkmann H."/>
            <person name="Mikhaleva J."/>
            <person name="Olsen L.C."/>
            <person name="Jubin C."/>
            <person name="Canestro C."/>
            <person name="Bouquet J.M."/>
            <person name="Danks G."/>
            <person name="Poulain J."/>
            <person name="Campsteijn C."/>
            <person name="Adamski M."/>
            <person name="Cross I."/>
            <person name="Yadetie F."/>
            <person name="Muffato M."/>
            <person name="Louis A."/>
            <person name="Butcher S."/>
            <person name="Tsagkogeorga G."/>
            <person name="Konrad A."/>
            <person name="Singh S."/>
            <person name="Jensen M.F."/>
            <person name="Cong E.H."/>
            <person name="Eikeseth-Otteraa H."/>
            <person name="Noel B."/>
            <person name="Anthouard V."/>
            <person name="Porcel B.M."/>
            <person name="Kachouri-Lafond R."/>
            <person name="Nishino A."/>
            <person name="Ugolini M."/>
            <person name="Chourrout P."/>
            <person name="Nishida H."/>
            <person name="Aasland R."/>
            <person name="Huzurbazar S."/>
            <person name="Westhof E."/>
            <person name="Delsuc F."/>
            <person name="Lehrach H."/>
            <person name="Reinhardt R."/>
            <person name="Weissenbach J."/>
            <person name="Roy S.W."/>
            <person name="Artiguenave F."/>
            <person name="Postlethwait J.H."/>
            <person name="Manak J.R."/>
            <person name="Thompson E.M."/>
            <person name="Jaillon O."/>
            <person name="Du Pasquier L."/>
            <person name="Boudinot P."/>
            <person name="Liberles D.A."/>
            <person name="Volff J.N."/>
            <person name="Philippe H."/>
            <person name="Lenhard B."/>
            <person name="Roest Crollius H."/>
            <person name="Wincker P."/>
            <person name="Chourrout D."/>
        </authorList>
    </citation>
    <scope>NUCLEOTIDE SEQUENCE [LARGE SCALE GENOMIC DNA]</scope>
</reference>
<accession>E4YL17</accession>
<organism evidence="8">
    <name type="scientific">Oikopleura dioica</name>
    <name type="common">Tunicate</name>
    <dbReference type="NCBI Taxonomy" id="34765"/>
    <lineage>
        <taxon>Eukaryota</taxon>
        <taxon>Metazoa</taxon>
        <taxon>Chordata</taxon>
        <taxon>Tunicata</taxon>
        <taxon>Appendicularia</taxon>
        <taxon>Copelata</taxon>
        <taxon>Oikopleuridae</taxon>
        <taxon>Oikopleura</taxon>
    </lineage>
</organism>
<sequence>MSNLIPGYKRHSIEEFSGESKRIRPANREKTTEKKTRGRVKIKIELIQDRQKRCTTFSKRKAGLMKKSHELATLTGSQFR</sequence>
<dbReference type="GO" id="GO:0045893">
    <property type="term" value="P:positive regulation of DNA-templated transcription"/>
    <property type="evidence" value="ECO:0007669"/>
    <property type="project" value="UniProtKB-ARBA"/>
</dbReference>
<evidence type="ECO:0000256" key="5">
    <source>
        <dbReference type="ARBA" id="ARBA00023242"/>
    </source>
</evidence>
<dbReference type="SUPFAM" id="SSF55455">
    <property type="entry name" value="SRF-like"/>
    <property type="match status" value="1"/>
</dbReference>
<evidence type="ECO:0000313" key="8">
    <source>
        <dbReference type="EMBL" id="CBY36178.1"/>
    </source>
</evidence>
<evidence type="ECO:0000256" key="4">
    <source>
        <dbReference type="ARBA" id="ARBA00023163"/>
    </source>
</evidence>
<evidence type="ECO:0000256" key="1">
    <source>
        <dbReference type="ARBA" id="ARBA00004123"/>
    </source>
</evidence>
<keyword evidence="3" id="KW-0238">DNA-binding</keyword>
<name>E4YL17_OIKDI</name>
<dbReference type="GO" id="GO:0046983">
    <property type="term" value="F:protein dimerization activity"/>
    <property type="evidence" value="ECO:0007669"/>
    <property type="project" value="InterPro"/>
</dbReference>
<dbReference type="GO" id="GO:0005634">
    <property type="term" value="C:nucleus"/>
    <property type="evidence" value="ECO:0007669"/>
    <property type="project" value="UniProtKB-SubCell"/>
</dbReference>
<feature type="domain" description="MADS-box" evidence="7">
    <location>
        <begin position="37"/>
        <end position="80"/>
    </location>
</feature>
<evidence type="ECO:0000256" key="3">
    <source>
        <dbReference type="ARBA" id="ARBA00023125"/>
    </source>
</evidence>
<dbReference type="InterPro" id="IPR002100">
    <property type="entry name" value="TF_MADSbox"/>
</dbReference>
<keyword evidence="2" id="KW-0805">Transcription regulation</keyword>
<feature type="compositionally biased region" description="Basic and acidic residues" evidence="6">
    <location>
        <begin position="16"/>
        <end position="35"/>
    </location>
</feature>
<keyword evidence="5" id="KW-0539">Nucleus</keyword>
<dbReference type="PRINTS" id="PR00404">
    <property type="entry name" value="MADSDOMAIN"/>
</dbReference>